<sequence length="219" mass="23879">MISRYLLLLLLLTVGFRVAAQNISLSQQSVTFGAGISMAPEELAGIKSMDGKGYVEHGPVVMLSYLAMLHKYVGIGATLAHSRNNLNADAVADSFISATTVQTETYTLTYLMGDVYGTLPVNKWLFYARGSLGSILPDLWTMEISNDVGKGTVQSGQKFVPAYAGALGLNYKLGKVSIGLESCLLASRPEFDLEMNQVITYRKQWLSAFNHTIRTGFSF</sequence>
<name>A0A6B3LSQ2_9BACT</name>
<comment type="caution">
    <text evidence="1">The sequence shown here is derived from an EMBL/GenBank/DDBJ whole genome shotgun (WGS) entry which is preliminary data.</text>
</comment>
<dbReference type="RefSeq" id="WP_163912060.1">
    <property type="nucleotide sequence ID" value="NZ_JAAGWD010000001.1"/>
</dbReference>
<protein>
    <recommendedName>
        <fullName evidence="3">Outer membrane protein beta-barrel domain-containing protein</fullName>
    </recommendedName>
</protein>
<dbReference type="AlphaFoldDB" id="A0A6B3LSQ2"/>
<evidence type="ECO:0000313" key="2">
    <source>
        <dbReference type="Proteomes" id="UP000474777"/>
    </source>
</evidence>
<keyword evidence="2" id="KW-1185">Reference proteome</keyword>
<evidence type="ECO:0008006" key="3">
    <source>
        <dbReference type="Google" id="ProtNLM"/>
    </source>
</evidence>
<reference evidence="1 2" key="1">
    <citation type="submission" date="2020-02" db="EMBL/GenBank/DDBJ databases">
        <authorList>
            <person name="Kim M.K."/>
        </authorList>
    </citation>
    <scope>NUCLEOTIDE SEQUENCE [LARGE SCALE GENOMIC DNA]</scope>
    <source>
        <strain evidence="1 2">BT327</strain>
    </source>
</reference>
<proteinExistence type="predicted"/>
<gene>
    <name evidence="1" type="ORF">GXP69_02725</name>
</gene>
<evidence type="ECO:0000313" key="1">
    <source>
        <dbReference type="EMBL" id="NEM96597.1"/>
    </source>
</evidence>
<accession>A0A6B3LSQ2</accession>
<organism evidence="1 2">
    <name type="scientific">Pontibacter burrus</name>
    <dbReference type="NCBI Taxonomy" id="2704466"/>
    <lineage>
        <taxon>Bacteria</taxon>
        <taxon>Pseudomonadati</taxon>
        <taxon>Bacteroidota</taxon>
        <taxon>Cytophagia</taxon>
        <taxon>Cytophagales</taxon>
        <taxon>Hymenobacteraceae</taxon>
        <taxon>Pontibacter</taxon>
    </lineage>
</organism>
<dbReference type="EMBL" id="JAAGWD010000001">
    <property type="protein sequence ID" value="NEM96597.1"/>
    <property type="molecule type" value="Genomic_DNA"/>
</dbReference>
<dbReference type="Proteomes" id="UP000474777">
    <property type="component" value="Unassembled WGS sequence"/>
</dbReference>